<evidence type="ECO:0000313" key="3">
    <source>
        <dbReference type="Proteomes" id="UP000198546"/>
    </source>
</evidence>
<evidence type="ECO:0000256" key="1">
    <source>
        <dbReference type="SAM" id="MobiDB-lite"/>
    </source>
</evidence>
<proteinExistence type="predicted"/>
<evidence type="ECO:0000313" key="2">
    <source>
        <dbReference type="EMBL" id="SDE45645.1"/>
    </source>
</evidence>
<gene>
    <name evidence="2" type="ORF">SAMN04489747_3464</name>
</gene>
<dbReference type="EMBL" id="LT629688">
    <property type="protein sequence ID" value="SDE45645.1"/>
    <property type="molecule type" value="Genomic_DNA"/>
</dbReference>
<reference evidence="2 3" key="1">
    <citation type="submission" date="2016-10" db="EMBL/GenBank/DDBJ databases">
        <authorList>
            <person name="de Groot N.N."/>
        </authorList>
    </citation>
    <scope>NUCLEOTIDE SEQUENCE [LARGE SCALE GENOMIC DNA]</scope>
    <source>
        <strain evidence="2 3">MON 2.2</strain>
    </source>
</reference>
<feature type="compositionally biased region" description="Basic and acidic residues" evidence="1">
    <location>
        <begin position="69"/>
        <end position="84"/>
    </location>
</feature>
<evidence type="ECO:0008006" key="4">
    <source>
        <dbReference type="Google" id="ProtNLM"/>
    </source>
</evidence>
<protein>
    <recommendedName>
        <fullName evidence="4">HNH endonuclease</fullName>
    </recommendedName>
</protein>
<sequence>MSNDPAYWTVDHNPPLADGGSLFTGMKPAHKGCNSSEGGKLGHAWMLAARGQTAPPATSQPRTAYRLPQDAHDLDDGWERSRAW</sequence>
<dbReference type="Proteomes" id="UP000198546">
    <property type="component" value="Chromosome i"/>
</dbReference>
<accession>A0A1G7D4I6</accession>
<organism evidence="2 3">
    <name type="scientific">Auraticoccus monumenti</name>
    <dbReference type="NCBI Taxonomy" id="675864"/>
    <lineage>
        <taxon>Bacteria</taxon>
        <taxon>Bacillati</taxon>
        <taxon>Actinomycetota</taxon>
        <taxon>Actinomycetes</taxon>
        <taxon>Propionibacteriales</taxon>
        <taxon>Propionibacteriaceae</taxon>
        <taxon>Auraticoccus</taxon>
    </lineage>
</organism>
<dbReference type="AlphaFoldDB" id="A0A1G7D4I6"/>
<name>A0A1G7D4I6_9ACTN</name>
<keyword evidence="3" id="KW-1185">Reference proteome</keyword>
<feature type="region of interest" description="Disordered" evidence="1">
    <location>
        <begin position="52"/>
        <end position="84"/>
    </location>
</feature>